<evidence type="ECO:0000313" key="2">
    <source>
        <dbReference type="EMBL" id="MFL0206346.1"/>
    </source>
</evidence>
<evidence type="ECO:0000259" key="1">
    <source>
        <dbReference type="Pfam" id="PF12867"/>
    </source>
</evidence>
<protein>
    <submittedName>
        <fullName evidence="2">DinB family protein</fullName>
    </submittedName>
</protein>
<gene>
    <name evidence="2" type="ORF">V7S74_06285</name>
</gene>
<dbReference type="Proteomes" id="UP001623559">
    <property type="component" value="Unassembled WGS sequence"/>
</dbReference>
<dbReference type="RefSeq" id="WP_406777923.1">
    <property type="nucleotide sequence ID" value="NZ_JBEWZG010000002.1"/>
</dbReference>
<dbReference type="InterPro" id="IPR034660">
    <property type="entry name" value="DinB/YfiT-like"/>
</dbReference>
<feature type="domain" description="DinB-like" evidence="1">
    <location>
        <begin position="38"/>
        <end position="141"/>
    </location>
</feature>
<dbReference type="Gene3D" id="1.20.120.450">
    <property type="entry name" value="dinb family like domain"/>
    <property type="match status" value="1"/>
</dbReference>
<organism evidence="2 3">
    <name type="scientific">Aquirufa novilacunae</name>
    <dbReference type="NCBI Taxonomy" id="3139305"/>
    <lineage>
        <taxon>Bacteria</taxon>
        <taxon>Pseudomonadati</taxon>
        <taxon>Bacteroidota</taxon>
        <taxon>Cytophagia</taxon>
        <taxon>Cytophagales</taxon>
        <taxon>Flectobacillaceae</taxon>
        <taxon>Aquirufa</taxon>
    </lineage>
</organism>
<dbReference type="Pfam" id="PF12867">
    <property type="entry name" value="DinB_2"/>
    <property type="match status" value="1"/>
</dbReference>
<sequence>MELIKMEIFRDLLAQNILSCSFSLNRVSSENISKSLNENTSSVGFIYRHIGETMLMFGYFFGKPSEVQNTTLGKQDEGQGNDFEESKKLIDEGFKMLEEIIETTPISGWSDIIETPFFGAVTKARLFSHILYHNSYHAGQIGLALKRGL</sequence>
<dbReference type="SUPFAM" id="SSF109854">
    <property type="entry name" value="DinB/YfiT-like putative metalloenzymes"/>
    <property type="match status" value="1"/>
</dbReference>
<reference evidence="2 3" key="1">
    <citation type="submission" date="2024-07" db="EMBL/GenBank/DDBJ databases">
        <authorList>
            <person name="Pitt A."/>
            <person name="Hahn M.W."/>
        </authorList>
    </citation>
    <scope>NUCLEOTIDE SEQUENCE [LARGE SCALE GENOMIC DNA]</scope>
    <source>
        <strain evidence="2 3">2-AUSEE-184A6</strain>
    </source>
</reference>
<dbReference type="EMBL" id="JBEWZG010000002">
    <property type="protein sequence ID" value="MFL0206346.1"/>
    <property type="molecule type" value="Genomic_DNA"/>
</dbReference>
<proteinExistence type="predicted"/>
<evidence type="ECO:0000313" key="3">
    <source>
        <dbReference type="Proteomes" id="UP001623559"/>
    </source>
</evidence>
<name>A0ABW8SZE3_9BACT</name>
<dbReference type="InterPro" id="IPR024775">
    <property type="entry name" value="DinB-like"/>
</dbReference>
<comment type="caution">
    <text evidence="2">The sequence shown here is derived from an EMBL/GenBank/DDBJ whole genome shotgun (WGS) entry which is preliminary data.</text>
</comment>
<accession>A0ABW8SZE3</accession>